<comment type="caution">
    <text evidence="3">The sequence shown here is derived from an EMBL/GenBank/DDBJ whole genome shotgun (WGS) entry which is preliminary data.</text>
</comment>
<evidence type="ECO:0000313" key="4">
    <source>
        <dbReference type="Proteomes" id="UP000320042"/>
    </source>
</evidence>
<evidence type="ECO:0000259" key="2">
    <source>
        <dbReference type="PROSITE" id="PS50093"/>
    </source>
</evidence>
<dbReference type="RefSeq" id="WP_146380209.1">
    <property type="nucleotide sequence ID" value="NZ_VOEJ01000001.1"/>
</dbReference>
<sequence>MVKKFTKSLLIILFCFAGFLRSFGQTITVSAFDPGPYGQGSTIGVPFQVNTTGGCVGSNNVFTLYLSDASGSFAAQRNIGTFTGFYGTFVNGIIPSGTPAGSGYRVRVAMSSPAQVSAASAPFQISSAAGVTAAISSQILNTSYPEVFGRCIGQANSTFSFVNEFPNSAATTASFYNELDKVAEGSINVNGDFIAKAAHYTVMAKATRAGGIIGTKAYLLINNVVNNTFGASGSTTVCLNGRNSLTYNVDIASPNGIQRNFPGLTYRVTWGDGATSVYTLCDIVNGGGQISHAYTKSSCGNQVNGQVNVFQVDLQPLSQYCGAVVTQVTTYAKVLAPPQNRFRTPLAACINSPVTFDNTSVLGQDPNATTADCENVSALYTWLVDGVVVATNYPVTRPLVRTFTSVGTHTVTLRLQNNTGNCPAPDATESICIQNPPQPSFTLPVTTICSANTLTPVNTSPDPNPPCNNTAQYQWVVTGPAAVSYSGGTNANSKNPSFLFNAPGIYEVRLDINSLSCGLVSSPTQTVTVNSSPVAKLSNDAQLCGNNITLNFNNNPGLSNTTLTGTQTTLPTTYNWVITGGAYSFTGGTTANSRYPQILFSDYATYNVTVTHTNNCGTATDTQQLTFALAPTVNAGADQTICENSPAQLAGSITGGAYNSFAWVGGDGTFTPNRTTFNATYTPTAAEVAAGQVILTLRAQTSLSQCAVINDDVVINITKKDDITSPATQSVCTQQNFTYTITSNNPATTFNWTTALTSGSATGFGATGSGSTINDLITNNSSTTDAVITYTITPTTNGCVGNAFQMRLTVRALPVATATAASNQICSNQPAGINFSSNVAGTTFLWTSTASAGISGNTNPTTPVSAGSIADVLVNNGSTDGTVTYNIIPYNGGCVGTQTTITITVKPLPVTALPGPDEAICASSTYTLRGNSPGAGTGRWTVVSNQTGVSFSDPTNPNAVVSGLQPGNIYQFRWTITAAPTCPPSTGVVTITVNAATVGGTTAGAATVCAGTNSGTVTLSGNVGNVLRWESSTDGGTTWAITDNTSTSITYQNLNQTTQYRAIVQNGSCASQASSATTITVNPPAVVANAGADQTLCSSTSVTLDGNDAGTSSGLWTQLAGPAVTFVNPANPKTQVTGLAGGNTYRFLWTIKGLPPCADNSDEVIIVNTADVVASFTADKLKGCGPLTIQFTNTSSATNGVGFVWDFGDGTPGSNEVSPQHTFQPSEDGTDMVYNVSLNLTENCVVRPPVTATITVSPAIPVAAILPENLSGCGTFVLTVRNTSPGTNAQYDFYLYDGDVLVQHIVKTDKSTVQFLPISTPVTKVYNLYMEATNACGTKARSTEVPITVSPANFTPQMFIKNNVTKGCAPLALTFVNNTAGGDVYKYNIYDQNNAVVASLPAGRGEFPYTFITPGVYYVSITATSDCASAESDPKIRVEVYTVPAPDFDADVKTGCRSIRVNFANLTPAIDGVPASALSYEWDFGDGTQSNSFSPPTHVYDFKKSPYTVRLTVTNLATGCTNTVVKQNFIVIESPPGTEFEVKPGLTTSIPNYTFTFNDRTTGSNLTSWRWNFGDGRASLNRYVTHTYADTGKYVVTLIVTNALGCDSTITKTVQVTGVPGQLYLPNAFTPNSSNPELSTFSAKGSGIASWHMQIFNNWGQLVFETTKLDSRGQPTEGWDGNFKGAQAPQGVYIWQVSAKFINGTDWKGMSYNGSLPKRSGVIHLIR</sequence>
<dbReference type="InterPro" id="IPR022409">
    <property type="entry name" value="PKD/Chitinase_dom"/>
</dbReference>
<dbReference type="Gene3D" id="2.60.40.10">
    <property type="entry name" value="Immunoglobulins"/>
    <property type="match status" value="8"/>
</dbReference>
<keyword evidence="4" id="KW-1185">Reference proteome</keyword>
<dbReference type="Pfam" id="PF13585">
    <property type="entry name" value="CHU_C"/>
    <property type="match status" value="1"/>
</dbReference>
<reference evidence="3 4" key="1">
    <citation type="submission" date="2019-07" db="EMBL/GenBank/DDBJ databases">
        <authorList>
            <person name="Kim J."/>
        </authorList>
    </citation>
    <scope>NUCLEOTIDE SEQUENCE [LARGE SCALE GENOMIC DNA]</scope>
    <source>
        <strain evidence="4">dk17</strain>
    </source>
</reference>
<proteinExistence type="predicted"/>
<dbReference type="CDD" id="cd00146">
    <property type="entry name" value="PKD"/>
    <property type="match status" value="2"/>
</dbReference>
<feature type="domain" description="PKD" evidence="2">
    <location>
        <begin position="1472"/>
        <end position="1515"/>
    </location>
</feature>
<name>A0A563UIZ6_9SPHI</name>
<dbReference type="InterPro" id="IPR013783">
    <property type="entry name" value="Ig-like_fold"/>
</dbReference>
<dbReference type="EMBL" id="VOEJ01000001">
    <property type="protein sequence ID" value="TWR31311.1"/>
    <property type="molecule type" value="Genomic_DNA"/>
</dbReference>
<evidence type="ECO:0000256" key="1">
    <source>
        <dbReference type="SAM" id="SignalP"/>
    </source>
</evidence>
<protein>
    <submittedName>
        <fullName evidence="3">PKD domain-containing protein</fullName>
    </submittedName>
</protein>
<feature type="chain" id="PRO_5021968445" evidence="1">
    <location>
        <begin position="25"/>
        <end position="1727"/>
    </location>
</feature>
<feature type="signal peptide" evidence="1">
    <location>
        <begin position="1"/>
        <end position="24"/>
    </location>
</feature>
<feature type="domain" description="PKD" evidence="2">
    <location>
        <begin position="1172"/>
        <end position="1223"/>
    </location>
</feature>
<keyword evidence="1" id="KW-0732">Signal</keyword>
<dbReference type="SUPFAM" id="SSF49299">
    <property type="entry name" value="PKD domain"/>
    <property type="match status" value="6"/>
</dbReference>
<dbReference type="SMART" id="SM00089">
    <property type="entry name" value="PKD"/>
    <property type="match status" value="5"/>
</dbReference>
<dbReference type="Pfam" id="PF18911">
    <property type="entry name" value="PKD_4"/>
    <property type="match status" value="2"/>
</dbReference>
<dbReference type="Proteomes" id="UP000320042">
    <property type="component" value="Unassembled WGS sequence"/>
</dbReference>
<gene>
    <name evidence="3" type="ORF">FPZ43_02205</name>
</gene>
<dbReference type="Pfam" id="PF19406">
    <property type="entry name" value="PKD_5"/>
    <property type="match status" value="2"/>
</dbReference>
<organism evidence="3 4">
    <name type="scientific">Mucilaginibacter pallidiroseus</name>
    <dbReference type="NCBI Taxonomy" id="2599295"/>
    <lineage>
        <taxon>Bacteria</taxon>
        <taxon>Pseudomonadati</taxon>
        <taxon>Bacteroidota</taxon>
        <taxon>Sphingobacteriia</taxon>
        <taxon>Sphingobacteriales</taxon>
        <taxon>Sphingobacteriaceae</taxon>
        <taxon>Mucilaginibacter</taxon>
    </lineage>
</organism>
<feature type="domain" description="PKD" evidence="2">
    <location>
        <begin position="1554"/>
        <end position="1617"/>
    </location>
</feature>
<dbReference type="InterPro" id="IPR000601">
    <property type="entry name" value="PKD_dom"/>
</dbReference>
<dbReference type="InterPro" id="IPR045828">
    <property type="entry name" value="PKD_Bacteroidetes"/>
</dbReference>
<dbReference type="InterPro" id="IPR035986">
    <property type="entry name" value="PKD_dom_sf"/>
</dbReference>
<evidence type="ECO:0000313" key="3">
    <source>
        <dbReference type="EMBL" id="TWR31311.1"/>
    </source>
</evidence>
<dbReference type="OrthoDB" id="7794186at2"/>
<accession>A0A563UIZ6</accession>
<dbReference type="PROSITE" id="PS50093">
    <property type="entry name" value="PKD"/>
    <property type="match status" value="3"/>
</dbReference>